<protein>
    <recommendedName>
        <fullName evidence="4">Nucleoside triphosphate pyrophosphohydrolase</fullName>
        <ecNumber evidence="3">3.6.1.8</ecNumber>
    </recommendedName>
</protein>
<dbReference type="InterPro" id="IPR004518">
    <property type="entry name" value="MazG-like_dom"/>
</dbReference>
<accession>A0A939HPM1</accession>
<dbReference type="EC" id="3.6.1.8" evidence="3"/>
<dbReference type="PANTHER" id="PTHR30522:SF0">
    <property type="entry name" value="NUCLEOSIDE TRIPHOSPHATE PYROPHOSPHOHYDROLASE"/>
    <property type="match status" value="1"/>
</dbReference>
<evidence type="ECO:0000313" key="7">
    <source>
        <dbReference type="EMBL" id="MBO1324976.1"/>
    </source>
</evidence>
<feature type="domain" description="NTP pyrophosphohydrolase MazG-like" evidence="6">
    <location>
        <begin position="253"/>
        <end position="312"/>
    </location>
</feature>
<evidence type="ECO:0000256" key="5">
    <source>
        <dbReference type="SAM" id="MobiDB-lite"/>
    </source>
</evidence>
<name>A0A939HPM1_9PROT</name>
<dbReference type="SUPFAM" id="SSF101386">
    <property type="entry name" value="all-alpha NTP pyrophosphatases"/>
    <property type="match status" value="2"/>
</dbReference>
<dbReference type="NCBIfam" id="NF007113">
    <property type="entry name" value="PRK09562.1"/>
    <property type="match status" value="1"/>
</dbReference>
<dbReference type="AlphaFoldDB" id="A0A939HPM1"/>
<dbReference type="GO" id="GO:0047693">
    <property type="term" value="F:ATP diphosphatase activity"/>
    <property type="evidence" value="ECO:0007669"/>
    <property type="project" value="UniProtKB-EC"/>
</dbReference>
<dbReference type="Pfam" id="PF03819">
    <property type="entry name" value="MazG"/>
    <property type="match status" value="2"/>
</dbReference>
<gene>
    <name evidence="7" type="primary">mazG</name>
    <name evidence="7" type="ORF">J2D77_07430</name>
</gene>
<dbReference type="InterPro" id="IPR048011">
    <property type="entry name" value="NTP-PPase_MazG-like_C"/>
</dbReference>
<evidence type="ECO:0000256" key="4">
    <source>
        <dbReference type="ARBA" id="ARBA00074799"/>
    </source>
</evidence>
<dbReference type="GO" id="GO:0046047">
    <property type="term" value="P:TTP catabolic process"/>
    <property type="evidence" value="ECO:0007669"/>
    <property type="project" value="TreeGrafter"/>
</dbReference>
<dbReference type="CDD" id="cd11529">
    <property type="entry name" value="NTP-PPase_MazG_Cterm"/>
    <property type="match status" value="1"/>
</dbReference>
<feature type="compositionally biased region" description="Low complexity" evidence="5">
    <location>
        <begin position="204"/>
        <end position="217"/>
    </location>
</feature>
<dbReference type="InterPro" id="IPR011551">
    <property type="entry name" value="NTP_PyrPHydrolase_MazG"/>
</dbReference>
<sequence>MTVSSAPSGAPHTGSGTGGPVSKAGHEVATEPGHEPDHKGGSEPHNISAAGPHEAARQLERLLALMARLRDPAGGCPWDREQTFETIAPYAIEEAYEVLDTIQRQDWRAFPDELGDLLLQVVYQARMAQERGLFDFATVARMVTEKMIRRHPHVTFGPDVLQGARPADAANPTAQTGPDAPTAPAQAMPGQWEKIKERERQKSAALGPDGTAAAPPGALAGVPPSLPALLRASKLASRAARVGFDWPDVAGVMEKVREEIDEFAVEMQSGDHPRMRDEMGDILFSVASLARRLNLDPEACLRQACDKFTRRFEGVEGHLAAQGLSMSEQSVETLDALWRKVKKAEAAAGK</sequence>
<dbReference type="EMBL" id="JAFVMH010000002">
    <property type="protein sequence ID" value="MBO1324976.1"/>
    <property type="molecule type" value="Genomic_DNA"/>
</dbReference>
<proteinExistence type="inferred from homology"/>
<feature type="domain" description="NTP pyrophosphohydrolase MazG-like" evidence="6">
    <location>
        <begin position="82"/>
        <end position="154"/>
    </location>
</feature>
<comment type="similarity">
    <text evidence="2">Belongs to the nucleoside triphosphate pyrophosphohydrolase family.</text>
</comment>
<dbReference type="FunFam" id="1.10.287.1080:FF:000001">
    <property type="entry name" value="Nucleoside triphosphate pyrophosphohydrolase"/>
    <property type="match status" value="1"/>
</dbReference>
<dbReference type="GO" id="GO:0046052">
    <property type="term" value="P:UTP catabolic process"/>
    <property type="evidence" value="ECO:0007669"/>
    <property type="project" value="TreeGrafter"/>
</dbReference>
<evidence type="ECO:0000259" key="6">
    <source>
        <dbReference type="Pfam" id="PF03819"/>
    </source>
</evidence>
<keyword evidence="8" id="KW-1185">Reference proteome</keyword>
<evidence type="ECO:0000256" key="3">
    <source>
        <dbReference type="ARBA" id="ARBA00066372"/>
    </source>
</evidence>
<dbReference type="FunFam" id="1.10.287.1080:FF:000003">
    <property type="entry name" value="Nucleoside triphosphate pyrophosphohydrolase"/>
    <property type="match status" value="1"/>
</dbReference>
<dbReference type="PANTHER" id="PTHR30522">
    <property type="entry name" value="NUCLEOSIDE TRIPHOSPHATE PYROPHOSPHOHYDROLASE"/>
    <property type="match status" value="1"/>
</dbReference>
<reference evidence="7" key="1">
    <citation type="submission" date="2021-03" db="EMBL/GenBank/DDBJ databases">
        <title>The complete genome sequence of Acetobacter sp. TBRC 12339.</title>
        <authorList>
            <person name="Charoenyingcharoen P."/>
            <person name="Yukphan P."/>
        </authorList>
    </citation>
    <scope>NUCLEOTIDE SEQUENCE</scope>
    <source>
        <strain evidence="7">TBRC 12339</strain>
    </source>
</reference>
<dbReference type="CDD" id="cd11528">
    <property type="entry name" value="NTP-PPase_MazG_Nterm"/>
    <property type="match status" value="1"/>
</dbReference>
<keyword evidence="7" id="KW-0378">Hydrolase</keyword>
<evidence type="ECO:0000256" key="2">
    <source>
        <dbReference type="ARBA" id="ARBA00061115"/>
    </source>
</evidence>
<dbReference type="GO" id="GO:0046076">
    <property type="term" value="P:dTTP catabolic process"/>
    <property type="evidence" value="ECO:0007669"/>
    <property type="project" value="TreeGrafter"/>
</dbReference>
<feature type="compositionally biased region" description="Basic and acidic residues" evidence="5">
    <location>
        <begin position="193"/>
        <end position="202"/>
    </location>
</feature>
<feature type="region of interest" description="Disordered" evidence="5">
    <location>
        <begin position="1"/>
        <end position="51"/>
    </location>
</feature>
<dbReference type="Gene3D" id="1.10.287.1080">
    <property type="entry name" value="MazG-like"/>
    <property type="match status" value="2"/>
</dbReference>
<feature type="region of interest" description="Disordered" evidence="5">
    <location>
        <begin position="157"/>
        <end position="217"/>
    </location>
</feature>
<comment type="caution">
    <text evidence="7">The sequence shown here is derived from an EMBL/GenBank/DDBJ whole genome shotgun (WGS) entry which is preliminary data.</text>
</comment>
<comment type="catalytic activity">
    <reaction evidence="1">
        <text>ATP + H2O = AMP + diphosphate + H(+)</text>
        <dbReference type="Rhea" id="RHEA:14245"/>
        <dbReference type="ChEBI" id="CHEBI:15377"/>
        <dbReference type="ChEBI" id="CHEBI:15378"/>
        <dbReference type="ChEBI" id="CHEBI:30616"/>
        <dbReference type="ChEBI" id="CHEBI:33019"/>
        <dbReference type="ChEBI" id="CHEBI:456215"/>
        <dbReference type="EC" id="3.6.1.8"/>
    </reaction>
</comment>
<evidence type="ECO:0000256" key="1">
    <source>
        <dbReference type="ARBA" id="ARBA00052141"/>
    </source>
</evidence>
<dbReference type="InterPro" id="IPR048015">
    <property type="entry name" value="NTP-PPase_MazG-like_N"/>
</dbReference>
<organism evidence="7 8">
    <name type="scientific">Acetobacter garciniae</name>
    <dbReference type="NCBI Taxonomy" id="2817435"/>
    <lineage>
        <taxon>Bacteria</taxon>
        <taxon>Pseudomonadati</taxon>
        <taxon>Pseudomonadota</taxon>
        <taxon>Alphaproteobacteria</taxon>
        <taxon>Acetobacterales</taxon>
        <taxon>Acetobacteraceae</taxon>
        <taxon>Acetobacter</taxon>
    </lineage>
</organism>
<evidence type="ECO:0000313" key="8">
    <source>
        <dbReference type="Proteomes" id="UP000664073"/>
    </source>
</evidence>
<dbReference type="GO" id="GO:0006950">
    <property type="term" value="P:response to stress"/>
    <property type="evidence" value="ECO:0007669"/>
    <property type="project" value="UniProtKB-ARBA"/>
</dbReference>
<dbReference type="GO" id="GO:0006203">
    <property type="term" value="P:dGTP catabolic process"/>
    <property type="evidence" value="ECO:0007669"/>
    <property type="project" value="TreeGrafter"/>
</dbReference>
<dbReference type="GO" id="GO:0046061">
    <property type="term" value="P:dATP catabolic process"/>
    <property type="evidence" value="ECO:0007669"/>
    <property type="project" value="TreeGrafter"/>
</dbReference>
<feature type="compositionally biased region" description="Basic and acidic residues" evidence="5">
    <location>
        <begin position="24"/>
        <end position="42"/>
    </location>
</feature>
<dbReference type="GO" id="GO:0046081">
    <property type="term" value="P:dUTP catabolic process"/>
    <property type="evidence" value="ECO:0007669"/>
    <property type="project" value="TreeGrafter"/>
</dbReference>
<dbReference type="Proteomes" id="UP000664073">
    <property type="component" value="Unassembled WGS sequence"/>
</dbReference>